<dbReference type="Gene3D" id="3.40.50.1220">
    <property type="entry name" value="TPP-binding domain"/>
    <property type="match status" value="1"/>
</dbReference>
<feature type="binding site" evidence="6">
    <location>
        <begin position="261"/>
        <end position="262"/>
    </location>
    <ligand>
        <name>FAD</name>
        <dbReference type="ChEBI" id="CHEBI:57692"/>
    </ligand>
</feature>
<keyword evidence="2" id="KW-0813">Transport</keyword>
<comment type="similarity">
    <text evidence="1">Belongs to the ETF alpha-subunit/FixB family.</text>
</comment>
<dbReference type="InterPro" id="IPR014731">
    <property type="entry name" value="ETF_asu_C"/>
</dbReference>
<evidence type="ECO:0000256" key="4">
    <source>
        <dbReference type="ARBA" id="ARBA00022827"/>
    </source>
</evidence>
<dbReference type="PROSITE" id="PS00696">
    <property type="entry name" value="ETF_ALPHA"/>
    <property type="match status" value="1"/>
</dbReference>
<accession>A0A4Y8Q259</accession>
<dbReference type="CDD" id="cd01715">
    <property type="entry name" value="ETF_alpha"/>
    <property type="match status" value="1"/>
</dbReference>
<feature type="region of interest" description="Disordered" evidence="7">
    <location>
        <begin position="363"/>
        <end position="402"/>
    </location>
</feature>
<dbReference type="InterPro" id="IPR014730">
    <property type="entry name" value="ETF_a/b_N"/>
</dbReference>
<keyword evidence="4 6" id="KW-0274">FAD</keyword>
<dbReference type="InterPro" id="IPR033947">
    <property type="entry name" value="ETF_alpha_N"/>
</dbReference>
<dbReference type="InterPro" id="IPR018206">
    <property type="entry name" value="ETF_asu_C_CS"/>
</dbReference>
<evidence type="ECO:0000259" key="8">
    <source>
        <dbReference type="SMART" id="SM00893"/>
    </source>
</evidence>
<gene>
    <name evidence="9" type="ORF">B5M42_11635</name>
</gene>
<evidence type="ECO:0000256" key="6">
    <source>
        <dbReference type="PIRSR" id="PIRSR000089-1"/>
    </source>
</evidence>
<organism evidence="9 10">
    <name type="scientific">Paenibacillus athensensis</name>
    <dbReference type="NCBI Taxonomy" id="1967502"/>
    <lineage>
        <taxon>Bacteria</taxon>
        <taxon>Bacillati</taxon>
        <taxon>Bacillota</taxon>
        <taxon>Bacilli</taxon>
        <taxon>Bacillales</taxon>
        <taxon>Paenibacillaceae</taxon>
        <taxon>Paenibacillus</taxon>
    </lineage>
</organism>
<reference evidence="9 10" key="1">
    <citation type="submission" date="2017-03" db="EMBL/GenBank/DDBJ databases">
        <title>Isolation of Levoglucosan Utilizing Bacteria.</title>
        <authorList>
            <person name="Arya A.S."/>
        </authorList>
    </citation>
    <scope>NUCLEOTIDE SEQUENCE [LARGE SCALE GENOMIC DNA]</scope>
    <source>
        <strain evidence="9 10">MEC069</strain>
    </source>
</reference>
<dbReference type="AlphaFoldDB" id="A0A4Y8Q259"/>
<dbReference type="Proteomes" id="UP000298246">
    <property type="component" value="Unassembled WGS sequence"/>
</dbReference>
<protein>
    <submittedName>
        <fullName evidence="9">Electron transfer flavoprotein subunit alpha</fullName>
    </submittedName>
</protein>
<dbReference type="Pfam" id="PF01012">
    <property type="entry name" value="ETF"/>
    <property type="match status" value="1"/>
</dbReference>
<feature type="binding site" evidence="6">
    <location>
        <position position="236"/>
    </location>
    <ligand>
        <name>FAD</name>
        <dbReference type="ChEBI" id="CHEBI:57692"/>
    </ligand>
</feature>
<dbReference type="InterPro" id="IPR029035">
    <property type="entry name" value="DHS-like_NAD/FAD-binding_dom"/>
</dbReference>
<evidence type="ECO:0000256" key="7">
    <source>
        <dbReference type="SAM" id="MobiDB-lite"/>
    </source>
</evidence>
<dbReference type="RefSeq" id="WP_134752959.1">
    <property type="nucleotide sequence ID" value="NZ_MYFO02000010.1"/>
</dbReference>
<evidence type="ECO:0000256" key="1">
    <source>
        <dbReference type="ARBA" id="ARBA00005817"/>
    </source>
</evidence>
<feature type="binding site" evidence="6">
    <location>
        <begin position="275"/>
        <end position="279"/>
    </location>
    <ligand>
        <name>FAD</name>
        <dbReference type="ChEBI" id="CHEBI:57692"/>
    </ligand>
</feature>
<dbReference type="InterPro" id="IPR014729">
    <property type="entry name" value="Rossmann-like_a/b/a_fold"/>
</dbReference>
<keyword evidence="5" id="KW-0249">Electron transport</keyword>
<dbReference type="EMBL" id="MYFO01000013">
    <property type="protein sequence ID" value="TFE87477.1"/>
    <property type="molecule type" value="Genomic_DNA"/>
</dbReference>
<dbReference type="PIRSF" id="PIRSF000089">
    <property type="entry name" value="Electra_flavoP_a"/>
    <property type="match status" value="1"/>
</dbReference>
<sequence>MESGQQELQKDNSMPDWSAYRGVLIIVEQRDGAAKPVSWQLLGEGRKLAAKLDAPLMALVMGEDVAHLAEEAVHYGADRVYLCEAPELRAYRTRPYSRVCLKLIAEAKPEIVLFGATATGRDLAGAIATHLPTGLTADTTELDVEPPPSRLLLASRPAFSEKMMATILCKQYRPQMATARAGVFQALPKDTTRRADIVRIESTMREEEIAAEVVDFLRDSGGVQLEEADVIVAGGRGLGGKEAFALLQELADALGGVVGASRAAVDAGWIKHEHQIGQTGATVRPKLYVAVGISGAVQHTVGMSGADTVVAINKDEKAPIFQFAHYGIVGDLFKIVPAITQEVRQRRSVFGVPLGVRETAAAQAQAEAEEAAGAVTEAEAPAEVETAASGPVSAAERGRRDE</sequence>
<dbReference type="SUPFAM" id="SSF52467">
    <property type="entry name" value="DHS-like NAD/FAD-binding domain"/>
    <property type="match status" value="1"/>
</dbReference>
<dbReference type="InterPro" id="IPR001308">
    <property type="entry name" value="ETF_a/FixB"/>
</dbReference>
<dbReference type="GO" id="GO:0050660">
    <property type="term" value="F:flavin adenine dinucleotide binding"/>
    <property type="evidence" value="ECO:0007669"/>
    <property type="project" value="InterPro"/>
</dbReference>
<dbReference type="GO" id="GO:0033539">
    <property type="term" value="P:fatty acid beta-oxidation using acyl-CoA dehydrogenase"/>
    <property type="evidence" value="ECO:0007669"/>
    <property type="project" value="TreeGrafter"/>
</dbReference>
<proteinExistence type="inferred from homology"/>
<keyword evidence="10" id="KW-1185">Reference proteome</keyword>
<dbReference type="SMART" id="SM00893">
    <property type="entry name" value="ETF"/>
    <property type="match status" value="1"/>
</dbReference>
<dbReference type="Gene3D" id="3.40.50.620">
    <property type="entry name" value="HUPs"/>
    <property type="match status" value="1"/>
</dbReference>
<evidence type="ECO:0000256" key="2">
    <source>
        <dbReference type="ARBA" id="ARBA00022448"/>
    </source>
</evidence>
<dbReference type="Pfam" id="PF00766">
    <property type="entry name" value="ETF_alpha"/>
    <property type="match status" value="1"/>
</dbReference>
<feature type="binding site" evidence="6">
    <location>
        <position position="313"/>
    </location>
    <ligand>
        <name>FAD</name>
        <dbReference type="ChEBI" id="CHEBI:57692"/>
    </ligand>
</feature>
<dbReference type="PANTHER" id="PTHR43153">
    <property type="entry name" value="ELECTRON TRANSFER FLAVOPROTEIN ALPHA"/>
    <property type="match status" value="1"/>
</dbReference>
<evidence type="ECO:0000313" key="9">
    <source>
        <dbReference type="EMBL" id="TFE87477.1"/>
    </source>
</evidence>
<evidence type="ECO:0000256" key="5">
    <source>
        <dbReference type="ARBA" id="ARBA00022982"/>
    </source>
</evidence>
<dbReference type="OrthoDB" id="9770286at2"/>
<name>A0A4Y8Q259_9BACL</name>
<evidence type="ECO:0000313" key="10">
    <source>
        <dbReference type="Proteomes" id="UP000298246"/>
    </source>
</evidence>
<dbReference type="PANTHER" id="PTHR43153:SF1">
    <property type="entry name" value="ELECTRON TRANSFER FLAVOPROTEIN SUBUNIT ALPHA, MITOCHONDRIAL"/>
    <property type="match status" value="1"/>
</dbReference>
<feature type="domain" description="Electron transfer flavoprotein alpha/beta-subunit N-terminal" evidence="8">
    <location>
        <begin position="23"/>
        <end position="213"/>
    </location>
</feature>
<feature type="binding site" evidence="6">
    <location>
        <begin position="292"/>
        <end position="299"/>
    </location>
    <ligand>
        <name>FAD</name>
        <dbReference type="ChEBI" id="CHEBI:57692"/>
    </ligand>
</feature>
<feature type="compositionally biased region" description="Low complexity" evidence="7">
    <location>
        <begin position="363"/>
        <end position="388"/>
    </location>
</feature>
<evidence type="ECO:0000256" key="3">
    <source>
        <dbReference type="ARBA" id="ARBA00022630"/>
    </source>
</evidence>
<dbReference type="GO" id="GO:0009055">
    <property type="term" value="F:electron transfer activity"/>
    <property type="evidence" value="ECO:0007669"/>
    <property type="project" value="InterPro"/>
</dbReference>
<keyword evidence="3" id="KW-0285">Flavoprotein</keyword>
<comment type="caution">
    <text evidence="9">The sequence shown here is derived from an EMBL/GenBank/DDBJ whole genome shotgun (WGS) entry which is preliminary data.</text>
</comment>
<dbReference type="SUPFAM" id="SSF52402">
    <property type="entry name" value="Adenine nucleotide alpha hydrolases-like"/>
    <property type="match status" value="1"/>
</dbReference>
<comment type="cofactor">
    <cofactor evidence="6">
        <name>FAD</name>
        <dbReference type="ChEBI" id="CHEBI:57692"/>
    </cofactor>
    <text evidence="6">Binds 1 FAD per dimer.</text>
</comment>